<reference evidence="2" key="2">
    <citation type="journal article" date="2022" name="Microbiol. Resour. Announc.">
        <title>Metagenome Sequencing to Explore Phylogenomics of Terrestrial Cyanobacteria.</title>
        <authorList>
            <person name="Ward R.D."/>
            <person name="Stajich J.E."/>
            <person name="Johansen J.R."/>
            <person name="Huntemann M."/>
            <person name="Clum A."/>
            <person name="Foster B."/>
            <person name="Foster B."/>
            <person name="Roux S."/>
            <person name="Palaniappan K."/>
            <person name="Varghese N."/>
            <person name="Mukherjee S."/>
            <person name="Reddy T.B.K."/>
            <person name="Daum C."/>
            <person name="Copeland A."/>
            <person name="Chen I.A."/>
            <person name="Ivanova N.N."/>
            <person name="Kyrpides N.C."/>
            <person name="Shapiro N."/>
            <person name="Eloe-Fadrosh E.A."/>
            <person name="Pietrasiak N."/>
        </authorList>
    </citation>
    <scope>NUCLEOTIDE SEQUENCE</scope>
    <source>
        <strain evidence="2">HA4357-MV3</strain>
    </source>
</reference>
<sequence length="77" mass="8852">MKIRRYIDVEVEGLGAKIRQVRKADGRSVEVLAGEAQMSRAYWHDIEAERVRDALPEDTLRKIERVLNVDLGVKFGE</sequence>
<dbReference type="EMBL" id="JAHHHW010000149">
    <property type="protein sequence ID" value="MBW4435001.1"/>
    <property type="molecule type" value="Genomic_DNA"/>
</dbReference>
<organism evidence="2 3">
    <name type="scientific">Pelatocladus maniniholoensis HA4357-MV3</name>
    <dbReference type="NCBI Taxonomy" id="1117104"/>
    <lineage>
        <taxon>Bacteria</taxon>
        <taxon>Bacillati</taxon>
        <taxon>Cyanobacteriota</taxon>
        <taxon>Cyanophyceae</taxon>
        <taxon>Nostocales</taxon>
        <taxon>Nostocaceae</taxon>
        <taxon>Pelatocladus</taxon>
    </lineage>
</organism>
<evidence type="ECO:0000313" key="2">
    <source>
        <dbReference type="EMBL" id="MBW4435001.1"/>
    </source>
</evidence>
<dbReference type="InterPro" id="IPR001387">
    <property type="entry name" value="Cro/C1-type_HTH"/>
</dbReference>
<feature type="domain" description="HTH cro/C1-type" evidence="1">
    <location>
        <begin position="17"/>
        <end position="74"/>
    </location>
</feature>
<dbReference type="Gene3D" id="1.10.260.40">
    <property type="entry name" value="lambda repressor-like DNA-binding domains"/>
    <property type="match status" value="1"/>
</dbReference>
<proteinExistence type="predicted"/>
<dbReference type="InterPro" id="IPR010982">
    <property type="entry name" value="Lambda_DNA-bd_dom_sf"/>
</dbReference>
<evidence type="ECO:0000259" key="1">
    <source>
        <dbReference type="SMART" id="SM00530"/>
    </source>
</evidence>
<accession>A0A9E3HCY4</accession>
<dbReference type="AlphaFoldDB" id="A0A9E3HCY4"/>
<dbReference type="GO" id="GO:0003677">
    <property type="term" value="F:DNA binding"/>
    <property type="evidence" value="ECO:0007669"/>
    <property type="project" value="InterPro"/>
</dbReference>
<evidence type="ECO:0000313" key="3">
    <source>
        <dbReference type="Proteomes" id="UP000813215"/>
    </source>
</evidence>
<reference evidence="2" key="1">
    <citation type="submission" date="2021-05" db="EMBL/GenBank/DDBJ databases">
        <authorList>
            <person name="Pietrasiak N."/>
            <person name="Ward R."/>
            <person name="Stajich J.E."/>
            <person name="Kurbessoian T."/>
        </authorList>
    </citation>
    <scope>NUCLEOTIDE SEQUENCE</scope>
    <source>
        <strain evidence="2">HA4357-MV3</strain>
    </source>
</reference>
<dbReference type="CDD" id="cd00093">
    <property type="entry name" value="HTH_XRE"/>
    <property type="match status" value="1"/>
</dbReference>
<dbReference type="SMART" id="SM00530">
    <property type="entry name" value="HTH_XRE"/>
    <property type="match status" value="1"/>
</dbReference>
<name>A0A9E3HCY4_9NOST</name>
<dbReference type="Pfam" id="PF13560">
    <property type="entry name" value="HTH_31"/>
    <property type="match status" value="1"/>
</dbReference>
<protein>
    <submittedName>
        <fullName evidence="2">Helix-turn-helix domain-containing protein</fullName>
    </submittedName>
</protein>
<dbReference type="SUPFAM" id="SSF47413">
    <property type="entry name" value="lambda repressor-like DNA-binding domains"/>
    <property type="match status" value="1"/>
</dbReference>
<comment type="caution">
    <text evidence="2">The sequence shown here is derived from an EMBL/GenBank/DDBJ whole genome shotgun (WGS) entry which is preliminary data.</text>
</comment>
<gene>
    <name evidence="2" type="ORF">KME28_25635</name>
</gene>
<dbReference type="Proteomes" id="UP000813215">
    <property type="component" value="Unassembled WGS sequence"/>
</dbReference>